<dbReference type="Pfam" id="PF01661">
    <property type="entry name" value="Macro"/>
    <property type="match status" value="1"/>
</dbReference>
<keyword evidence="3" id="KW-1185">Reference proteome</keyword>
<feature type="domain" description="Macro" evidence="1">
    <location>
        <begin position="77"/>
        <end position="269"/>
    </location>
</feature>
<dbReference type="Gene3D" id="3.40.220.10">
    <property type="entry name" value="Leucine Aminopeptidase, subunit E, domain 1"/>
    <property type="match status" value="1"/>
</dbReference>
<accession>A0A7Y0EQ29</accession>
<dbReference type="PANTHER" id="PTHR11106:SF27">
    <property type="entry name" value="MACRO DOMAIN-CONTAINING PROTEIN"/>
    <property type="match status" value="1"/>
</dbReference>
<sequence>MTDIELNEALRNLIGYLVEERGLRVTDHELDGQNFDQLWHEFRALVNTRAPIEATPEFLTLQDRVLQNIIERHGITDVHTLPRTATDARLSIWRGDITTLRADAIVNAANSGMTGCWAPNHSCIDNAIHTFAGVELRLECARLMGIQGYPEPTGQAKSTRGYNLPARYVIHTVGPIVNGAPTDEHRMQLASSYRHCLDEAARLGCASIALCCISTGVFGFPQYEAAQIAVRTVRAWLDEHTDGSVTHVIFTVFGDKDESIYHDLLDGNRP</sequence>
<evidence type="ECO:0000313" key="3">
    <source>
        <dbReference type="Proteomes" id="UP000532194"/>
    </source>
</evidence>
<dbReference type="EMBL" id="JAAIII010000004">
    <property type="protein sequence ID" value="NMM94358.1"/>
    <property type="molecule type" value="Genomic_DNA"/>
</dbReference>
<dbReference type="NCBIfam" id="NF003163">
    <property type="entry name" value="PRK04143.1"/>
    <property type="match status" value="1"/>
</dbReference>
<dbReference type="Proteomes" id="UP000532194">
    <property type="component" value="Unassembled WGS sequence"/>
</dbReference>
<reference evidence="2 3" key="1">
    <citation type="submission" date="2020-02" db="EMBL/GenBank/DDBJ databases">
        <title>Characterization of phylogenetic diversity of novel bifidobacterial species isolated in Czech ZOOs.</title>
        <authorList>
            <person name="Lugli G.A."/>
            <person name="Vera N.B."/>
            <person name="Ventura M."/>
        </authorList>
    </citation>
    <scope>NUCLEOTIDE SEQUENCE [LARGE SCALE GENOMIC DNA]</scope>
    <source>
        <strain evidence="2 3">DSM 109957</strain>
    </source>
</reference>
<dbReference type="AlphaFoldDB" id="A0A7Y0EQ29"/>
<dbReference type="CDD" id="cd02908">
    <property type="entry name" value="Macro_OAADPr_deacetylase"/>
    <property type="match status" value="1"/>
</dbReference>
<dbReference type="InterPro" id="IPR002589">
    <property type="entry name" value="Macro_dom"/>
</dbReference>
<comment type="caution">
    <text evidence="2">The sequence shown here is derived from an EMBL/GenBank/DDBJ whole genome shotgun (WGS) entry which is preliminary data.</text>
</comment>
<dbReference type="PANTHER" id="PTHR11106">
    <property type="entry name" value="GANGLIOSIDE INDUCED DIFFERENTIATION ASSOCIATED PROTEIN 2-RELATED"/>
    <property type="match status" value="1"/>
</dbReference>
<evidence type="ECO:0000259" key="1">
    <source>
        <dbReference type="PROSITE" id="PS51154"/>
    </source>
</evidence>
<evidence type="ECO:0000313" key="2">
    <source>
        <dbReference type="EMBL" id="NMM94358.1"/>
    </source>
</evidence>
<protein>
    <submittedName>
        <fullName evidence="2">Phosphatase</fullName>
    </submittedName>
</protein>
<name>A0A7Y0EQ29_9BIFI</name>
<dbReference type="SMART" id="SM00506">
    <property type="entry name" value="A1pp"/>
    <property type="match status" value="1"/>
</dbReference>
<organism evidence="2 3">
    <name type="scientific">Bifidobacterium oedipodis</name>
    <dbReference type="NCBI Taxonomy" id="2675322"/>
    <lineage>
        <taxon>Bacteria</taxon>
        <taxon>Bacillati</taxon>
        <taxon>Actinomycetota</taxon>
        <taxon>Actinomycetes</taxon>
        <taxon>Bifidobacteriales</taxon>
        <taxon>Bifidobacteriaceae</taxon>
        <taxon>Bifidobacterium</taxon>
    </lineage>
</organism>
<dbReference type="SUPFAM" id="SSF52949">
    <property type="entry name" value="Macro domain-like"/>
    <property type="match status" value="1"/>
</dbReference>
<dbReference type="PROSITE" id="PS51154">
    <property type="entry name" value="MACRO"/>
    <property type="match status" value="1"/>
</dbReference>
<proteinExistence type="predicted"/>
<dbReference type="RefSeq" id="WP_169172380.1">
    <property type="nucleotide sequence ID" value="NZ_JAAIII010000004.1"/>
</dbReference>
<dbReference type="InterPro" id="IPR043472">
    <property type="entry name" value="Macro_dom-like"/>
</dbReference>
<gene>
    <name evidence="2" type="ORF">G1C95_1545</name>
</gene>